<evidence type="ECO:0000256" key="4">
    <source>
        <dbReference type="ARBA" id="ARBA00023163"/>
    </source>
</evidence>
<evidence type="ECO:0000256" key="6">
    <source>
        <dbReference type="SAM" id="MobiDB-lite"/>
    </source>
</evidence>
<dbReference type="GO" id="GO:0006325">
    <property type="term" value="P:chromatin organization"/>
    <property type="evidence" value="ECO:0007669"/>
    <property type="project" value="UniProtKB-KW"/>
</dbReference>
<keyword evidence="1" id="KW-0156">Chromatin regulator</keyword>
<dbReference type="GO" id="GO:0005634">
    <property type="term" value="C:nucleus"/>
    <property type="evidence" value="ECO:0007669"/>
    <property type="project" value="TreeGrafter"/>
</dbReference>
<feature type="compositionally biased region" description="Low complexity" evidence="6">
    <location>
        <begin position="215"/>
        <end position="225"/>
    </location>
</feature>
<dbReference type="Gene3D" id="1.10.150.60">
    <property type="entry name" value="ARID DNA-binding domain"/>
    <property type="match status" value="1"/>
</dbReference>
<dbReference type="PROSITE" id="PS51011">
    <property type="entry name" value="ARID"/>
    <property type="match status" value="1"/>
</dbReference>
<feature type="region of interest" description="Disordered" evidence="6">
    <location>
        <begin position="517"/>
        <end position="547"/>
    </location>
</feature>
<evidence type="ECO:0000256" key="1">
    <source>
        <dbReference type="ARBA" id="ARBA00022853"/>
    </source>
</evidence>
<gene>
    <name evidence="8" type="ORF">HKI87_01g07430</name>
</gene>
<dbReference type="GO" id="GO:0006357">
    <property type="term" value="P:regulation of transcription by RNA polymerase II"/>
    <property type="evidence" value="ECO:0007669"/>
    <property type="project" value="InterPro"/>
</dbReference>
<feature type="region of interest" description="Disordered" evidence="6">
    <location>
        <begin position="196"/>
        <end position="230"/>
    </location>
</feature>
<feature type="compositionally biased region" description="Low complexity" evidence="6">
    <location>
        <begin position="368"/>
        <end position="379"/>
    </location>
</feature>
<name>A0AAX4NZV3_9CHLO</name>
<keyword evidence="4" id="KW-0804">Transcription</keyword>
<dbReference type="InterPro" id="IPR011989">
    <property type="entry name" value="ARM-like"/>
</dbReference>
<dbReference type="SUPFAM" id="SSF46774">
    <property type="entry name" value="ARID-like"/>
    <property type="match status" value="1"/>
</dbReference>
<feature type="region of interest" description="Disordered" evidence="6">
    <location>
        <begin position="1"/>
        <end position="62"/>
    </location>
</feature>
<proteinExistence type="predicted"/>
<dbReference type="PANTHER" id="PTHR15348">
    <property type="entry name" value="AT-RICH INTERACTIVE DOMAIN-CONTAINING PROTEIN ARID DOMAIN- CONTAINING PROTEIN DEAD RINGER PROTEIN B-CELL REGULATOR OF IGH TRANSCRIPTION BRIGHT"/>
    <property type="match status" value="1"/>
</dbReference>
<dbReference type="PANTHER" id="PTHR15348:SF0">
    <property type="entry name" value="PROTEIN DEAD RINGER"/>
    <property type="match status" value="1"/>
</dbReference>
<dbReference type="SMART" id="SM01014">
    <property type="entry name" value="ARID"/>
    <property type="match status" value="1"/>
</dbReference>
<evidence type="ECO:0000313" key="8">
    <source>
        <dbReference type="EMBL" id="WZN59218.1"/>
    </source>
</evidence>
<dbReference type="EMBL" id="CP151501">
    <property type="protein sequence ID" value="WZN59218.1"/>
    <property type="molecule type" value="Genomic_DNA"/>
</dbReference>
<dbReference type="InterPro" id="IPR016024">
    <property type="entry name" value="ARM-type_fold"/>
</dbReference>
<reference evidence="8 9" key="1">
    <citation type="submission" date="2024-03" db="EMBL/GenBank/DDBJ databases">
        <title>Complete genome sequence of the green alga Chloropicon roscoffensis RCC1871.</title>
        <authorList>
            <person name="Lemieux C."/>
            <person name="Pombert J.-F."/>
            <person name="Otis C."/>
            <person name="Turmel M."/>
        </authorList>
    </citation>
    <scope>NUCLEOTIDE SEQUENCE [LARGE SCALE GENOMIC DNA]</scope>
    <source>
        <strain evidence="8 9">RCC1871</strain>
    </source>
</reference>
<organism evidence="8 9">
    <name type="scientific">Chloropicon roscoffensis</name>
    <dbReference type="NCBI Taxonomy" id="1461544"/>
    <lineage>
        <taxon>Eukaryota</taxon>
        <taxon>Viridiplantae</taxon>
        <taxon>Chlorophyta</taxon>
        <taxon>Chloropicophyceae</taxon>
        <taxon>Chloropicales</taxon>
        <taxon>Chloropicaceae</taxon>
        <taxon>Chloropicon</taxon>
    </lineage>
</organism>
<dbReference type="Gene3D" id="1.25.10.10">
    <property type="entry name" value="Leucine-rich Repeat Variant"/>
    <property type="match status" value="1"/>
</dbReference>
<evidence type="ECO:0000256" key="5">
    <source>
        <dbReference type="ARBA" id="ARBA00023242"/>
    </source>
</evidence>
<feature type="compositionally biased region" description="Polar residues" evidence="6">
    <location>
        <begin position="341"/>
        <end position="360"/>
    </location>
</feature>
<evidence type="ECO:0000313" key="9">
    <source>
        <dbReference type="Proteomes" id="UP001472866"/>
    </source>
</evidence>
<keyword evidence="5" id="KW-0539">Nucleus</keyword>
<dbReference type="InterPro" id="IPR036431">
    <property type="entry name" value="ARID_dom_sf"/>
</dbReference>
<sequence>MEGNVPNQDVVEREKAPTIGPSAAAVASKNDSKAADAPPEASPAAGGDGQKDVDSPATGGTVICITETGKPLPAGEGASLKFLTSLRRFILLKTDGMELGIGAYRIPRMGKEEVNLPQLYRSVVMCGGYHKTIQKKGSWKVVAFHMRVPSTVTNAAYMLRVHYEKFLLEYEYTFWDNPDIEMDLLRNTRFTREQALLSPVPSGPPNLNPPKASHRASLASHSSSAPVMPRHIPSVSQNSTRMIAMQQVQEILSTISPSIGPYFYVPANFEAKNWNEVMKALTSMNPRGLAWSLNALAVIVYDARQEVNMPKLPGLLEALMNIMNACILEYPIGPNYRSAKSNNKVAGPSGPSQQQKKNSNGSGGVVNRQGPQGAAGPKQQQKRGGGPQDRSGAPEGQNGVTQRWWTLDTYDLLALGDDNLAKSTQAVAACRIMRNLSFSRGNAEFMAANPYCVHILVRCLGEDLLYRYGTDGTLLRFAALDTLANLGTSMSLPKLGIVGKFVMQAIIQLLGGPIMIPPAGDRGEGDTSSEGESDSEKENEDEEPELSPRIKGAILACDLLSQLSLGTENAQVIQDESIKLGAVSWLTAHMKNERLQMAAVSALHRLVNLPGSTMQGVVAKQRFCVETLVRLGTTQEGLGSITTNTEAISILKVLAGHADGRAALMQHRSALMDASLFGGNSRPAAMLSKVLMILQAKSSGIKKQRLTYQN</sequence>
<feature type="domain" description="ARID" evidence="7">
    <location>
        <begin position="76"/>
        <end position="175"/>
    </location>
</feature>
<dbReference type="Proteomes" id="UP001472866">
    <property type="component" value="Chromosome 01"/>
</dbReference>
<evidence type="ECO:0000256" key="3">
    <source>
        <dbReference type="ARBA" id="ARBA00023125"/>
    </source>
</evidence>
<keyword evidence="3" id="KW-0238">DNA-binding</keyword>
<dbReference type="InterPro" id="IPR001606">
    <property type="entry name" value="ARID_dom"/>
</dbReference>
<dbReference type="SMART" id="SM00501">
    <property type="entry name" value="BRIGHT"/>
    <property type="match status" value="1"/>
</dbReference>
<evidence type="ECO:0000256" key="2">
    <source>
        <dbReference type="ARBA" id="ARBA00023015"/>
    </source>
</evidence>
<dbReference type="InterPro" id="IPR045147">
    <property type="entry name" value="ARI3A/B/C"/>
</dbReference>
<feature type="compositionally biased region" description="Low complexity" evidence="6">
    <location>
        <begin position="35"/>
        <end position="45"/>
    </location>
</feature>
<dbReference type="SUPFAM" id="SSF48371">
    <property type="entry name" value="ARM repeat"/>
    <property type="match status" value="1"/>
</dbReference>
<dbReference type="GO" id="GO:0003677">
    <property type="term" value="F:DNA binding"/>
    <property type="evidence" value="ECO:0007669"/>
    <property type="project" value="UniProtKB-KW"/>
</dbReference>
<feature type="compositionally biased region" description="Acidic residues" evidence="6">
    <location>
        <begin position="527"/>
        <end position="545"/>
    </location>
</feature>
<feature type="region of interest" description="Disordered" evidence="6">
    <location>
        <begin position="341"/>
        <end position="399"/>
    </location>
</feature>
<keyword evidence="9" id="KW-1185">Reference proteome</keyword>
<protein>
    <submittedName>
        <fullName evidence="8">ARID domain-containing protein</fullName>
    </submittedName>
</protein>
<dbReference type="CDD" id="cd16100">
    <property type="entry name" value="ARID"/>
    <property type="match status" value="1"/>
</dbReference>
<accession>A0AAX4NZV3</accession>
<dbReference type="AlphaFoldDB" id="A0AAX4NZV3"/>
<evidence type="ECO:0000259" key="7">
    <source>
        <dbReference type="PROSITE" id="PS51011"/>
    </source>
</evidence>
<dbReference type="Pfam" id="PF01388">
    <property type="entry name" value="ARID"/>
    <property type="match status" value="1"/>
</dbReference>
<keyword evidence="2" id="KW-0805">Transcription regulation</keyword>